<protein>
    <submittedName>
        <fullName evidence="1">Uncharacterized protein</fullName>
    </submittedName>
</protein>
<dbReference type="GeneTree" id="ENSGT00940000160784"/>
<dbReference type="Proteomes" id="UP000823872">
    <property type="component" value="Chromosome F1"/>
</dbReference>
<name>A0ABI7XHZ6_FELCA</name>
<evidence type="ECO:0000313" key="1">
    <source>
        <dbReference type="Ensembl" id="ENSFCTP00005022118.1"/>
    </source>
</evidence>
<reference evidence="1 2" key="1">
    <citation type="submission" date="2021-02" db="EMBL/GenBank/DDBJ databases">
        <title>Safari Cat Assemblies.</title>
        <authorList>
            <person name="Bredemeyer K.R."/>
            <person name="Murphy W.J."/>
        </authorList>
    </citation>
    <scope>NUCLEOTIDE SEQUENCE [LARGE SCALE GENOMIC DNA]</scope>
</reference>
<reference evidence="1" key="3">
    <citation type="submission" date="2025-09" db="UniProtKB">
        <authorList>
            <consortium name="Ensembl"/>
        </authorList>
    </citation>
    <scope>IDENTIFICATION</scope>
    <source>
        <strain evidence="1">breed Abyssinian</strain>
    </source>
</reference>
<proteinExistence type="predicted"/>
<dbReference type="Ensembl" id="ENSFCTT00005032981.1">
    <property type="protein sequence ID" value="ENSFCTP00005022118.1"/>
    <property type="gene ID" value="ENSFCTG00005011684.1"/>
</dbReference>
<gene>
    <name evidence="1" type="primary">CYB5R1</name>
</gene>
<accession>A0ABI7XHZ6</accession>
<sequence length="175" mass="18272">LISAFPAQLAQCQTAFCLVFQTQISSPPTWCGSTFDRTPLLFGGTPPHLVLGTQLRTWGSRRRPRSAGLYTCPGIRGPGTAQSGLGPFPGYLSGGERLSRWSSGKPSLGRLVVWDSHHPLPGFFPSMMVTLPSLPTEPSPAGLPGGGAADCAWPGFGLVLGSKVPPAKGHSPGPQ</sequence>
<reference evidence="1" key="2">
    <citation type="submission" date="2025-08" db="UniProtKB">
        <authorList>
            <consortium name="Ensembl"/>
        </authorList>
    </citation>
    <scope>IDENTIFICATION</scope>
    <source>
        <strain evidence="1">breed Abyssinian</strain>
    </source>
</reference>
<organism evidence="1 2">
    <name type="scientific">Felis catus</name>
    <name type="common">Cat</name>
    <name type="synonym">Felis silvestris catus</name>
    <dbReference type="NCBI Taxonomy" id="9685"/>
    <lineage>
        <taxon>Eukaryota</taxon>
        <taxon>Metazoa</taxon>
        <taxon>Chordata</taxon>
        <taxon>Craniata</taxon>
        <taxon>Vertebrata</taxon>
        <taxon>Euteleostomi</taxon>
        <taxon>Mammalia</taxon>
        <taxon>Eutheria</taxon>
        <taxon>Laurasiatheria</taxon>
        <taxon>Carnivora</taxon>
        <taxon>Feliformia</taxon>
        <taxon>Felidae</taxon>
        <taxon>Felinae</taxon>
        <taxon>Felis</taxon>
    </lineage>
</organism>
<evidence type="ECO:0000313" key="2">
    <source>
        <dbReference type="Proteomes" id="UP000823872"/>
    </source>
</evidence>
<keyword evidence="2" id="KW-1185">Reference proteome</keyword>